<sequence>MKVEELTGNIRTFKMKMNNASNKSKDKKSIALKASQPSPPKEESGNENESDAEDVALLTKRFLRQFKKKTSKFNRKEKEKPFDKGKNKVSSSSKYQSRNVKCYNCQKFGHISTECPM</sequence>
<comment type="caution">
    <text evidence="3">The sequence shown here is derived from an EMBL/GenBank/DDBJ whole genome shotgun (WGS) entry which is preliminary data.</text>
</comment>
<proteinExistence type="predicted"/>
<dbReference type="InterPro" id="IPR036875">
    <property type="entry name" value="Znf_CCHC_sf"/>
</dbReference>
<dbReference type="GO" id="GO:0003676">
    <property type="term" value="F:nucleic acid binding"/>
    <property type="evidence" value="ECO:0007669"/>
    <property type="project" value="InterPro"/>
</dbReference>
<dbReference type="PROSITE" id="PS50158">
    <property type="entry name" value="ZF_CCHC"/>
    <property type="match status" value="1"/>
</dbReference>
<evidence type="ECO:0000259" key="2">
    <source>
        <dbReference type="PROSITE" id="PS50158"/>
    </source>
</evidence>
<dbReference type="EMBL" id="RAWM01000379">
    <property type="protein sequence ID" value="RKH55489.1"/>
    <property type="molecule type" value="Genomic_DNA"/>
</dbReference>
<gene>
    <name evidence="3" type="ORF">D7X96_39320</name>
</gene>
<organism evidence="3 4">
    <name type="scientific">Corallococcus interemptor</name>
    <dbReference type="NCBI Taxonomy" id="2316720"/>
    <lineage>
        <taxon>Bacteria</taxon>
        <taxon>Pseudomonadati</taxon>
        <taxon>Myxococcota</taxon>
        <taxon>Myxococcia</taxon>
        <taxon>Myxococcales</taxon>
        <taxon>Cystobacterineae</taxon>
        <taxon>Myxococcaceae</taxon>
        <taxon>Corallococcus</taxon>
    </lineage>
</organism>
<feature type="compositionally biased region" description="Basic and acidic residues" evidence="1">
    <location>
        <begin position="74"/>
        <end position="86"/>
    </location>
</feature>
<accession>A0A3A8PHJ9</accession>
<name>A0A3A8PHJ9_9BACT</name>
<dbReference type="Gene3D" id="4.10.60.10">
    <property type="entry name" value="Zinc finger, CCHC-type"/>
    <property type="match status" value="1"/>
</dbReference>
<protein>
    <recommendedName>
        <fullName evidence="2">CCHC-type domain-containing protein</fullName>
    </recommendedName>
</protein>
<feature type="compositionally biased region" description="Acidic residues" evidence="1">
    <location>
        <begin position="45"/>
        <end position="54"/>
    </location>
</feature>
<dbReference type="SUPFAM" id="SSF57756">
    <property type="entry name" value="Retrovirus zinc finger-like domains"/>
    <property type="match status" value="1"/>
</dbReference>
<dbReference type="Proteomes" id="UP000282656">
    <property type="component" value="Unassembled WGS sequence"/>
</dbReference>
<dbReference type="InterPro" id="IPR001878">
    <property type="entry name" value="Znf_CCHC"/>
</dbReference>
<keyword evidence="4" id="KW-1185">Reference proteome</keyword>
<dbReference type="Pfam" id="PF00098">
    <property type="entry name" value="zf-CCHC"/>
    <property type="match status" value="1"/>
</dbReference>
<reference evidence="4" key="1">
    <citation type="submission" date="2018-09" db="EMBL/GenBank/DDBJ databases">
        <authorList>
            <person name="Livingstone P.G."/>
            <person name="Whitworth D.E."/>
        </authorList>
    </citation>
    <scope>NUCLEOTIDE SEQUENCE [LARGE SCALE GENOMIC DNA]</scope>
    <source>
        <strain evidence="4">AB047A</strain>
    </source>
</reference>
<feature type="region of interest" description="Disordered" evidence="1">
    <location>
        <begin position="15"/>
        <end position="54"/>
    </location>
</feature>
<feature type="region of interest" description="Disordered" evidence="1">
    <location>
        <begin position="69"/>
        <end position="96"/>
    </location>
</feature>
<evidence type="ECO:0000313" key="4">
    <source>
        <dbReference type="Proteomes" id="UP000282656"/>
    </source>
</evidence>
<feature type="domain" description="CCHC-type" evidence="2">
    <location>
        <begin position="101"/>
        <end position="116"/>
    </location>
</feature>
<dbReference type="GO" id="GO:0008270">
    <property type="term" value="F:zinc ion binding"/>
    <property type="evidence" value="ECO:0007669"/>
    <property type="project" value="InterPro"/>
</dbReference>
<evidence type="ECO:0000313" key="3">
    <source>
        <dbReference type="EMBL" id="RKH55489.1"/>
    </source>
</evidence>
<dbReference type="SMART" id="SM00343">
    <property type="entry name" value="ZnF_C2HC"/>
    <property type="match status" value="1"/>
</dbReference>
<dbReference type="AlphaFoldDB" id="A0A3A8PHJ9"/>
<feature type="non-terminal residue" evidence="3">
    <location>
        <position position="117"/>
    </location>
</feature>
<evidence type="ECO:0000256" key="1">
    <source>
        <dbReference type="SAM" id="MobiDB-lite"/>
    </source>
</evidence>